<dbReference type="PROSITE" id="PS51684">
    <property type="entry name" value="SAM_MT_TRM5_TYW2"/>
    <property type="match status" value="1"/>
</dbReference>
<accession>A0A261XXA4</accession>
<dbReference type="Gene3D" id="3.40.50.150">
    <property type="entry name" value="Vaccinia Virus protein VP39"/>
    <property type="match status" value="1"/>
</dbReference>
<evidence type="ECO:0000256" key="4">
    <source>
        <dbReference type="ARBA" id="ARBA00022691"/>
    </source>
</evidence>
<dbReference type="OrthoDB" id="2426810at2759"/>
<dbReference type="Proteomes" id="UP000242875">
    <property type="component" value="Unassembled WGS sequence"/>
</dbReference>
<dbReference type="PANTHER" id="PTHR23245:SF25">
    <property type="entry name" value="TRNA WYBUTOSINE-SYNTHESIZING PROTEIN 2 HOMOLOG"/>
    <property type="match status" value="1"/>
</dbReference>
<evidence type="ECO:0000256" key="1">
    <source>
        <dbReference type="ARBA" id="ARBA00004797"/>
    </source>
</evidence>
<evidence type="ECO:0000313" key="9">
    <source>
        <dbReference type="EMBL" id="OZJ02999.1"/>
    </source>
</evidence>
<dbReference type="InterPro" id="IPR029063">
    <property type="entry name" value="SAM-dependent_MTases_sf"/>
</dbReference>
<dbReference type="PANTHER" id="PTHR23245">
    <property type="entry name" value="TRNA METHYLTRANSFERASE"/>
    <property type="match status" value="1"/>
</dbReference>
<evidence type="ECO:0000256" key="6">
    <source>
        <dbReference type="ARBA" id="ARBA00049400"/>
    </source>
</evidence>
<dbReference type="InterPro" id="IPR030382">
    <property type="entry name" value="MeTrfase_TRM5/TYW2"/>
</dbReference>
<keyword evidence="4" id="KW-0949">S-adenosyl-L-methionine</keyword>
<dbReference type="Pfam" id="PF02475">
    <property type="entry name" value="TRM5-TYW2_MTfase"/>
    <property type="match status" value="1"/>
</dbReference>
<evidence type="ECO:0000256" key="7">
    <source>
        <dbReference type="SAM" id="MobiDB-lite"/>
    </source>
</evidence>
<dbReference type="EC" id="2.5.1.114" evidence="2"/>
<comment type="catalytic activity">
    <reaction evidence="6">
        <text>4-demethylwyosine(37) in tRNA(Phe) + S-adenosyl-L-methionine = 4-demethyl-7-[(3S)-3-amino-3-carboxypropyl]wyosine(37) in tRNA(Phe) + S-methyl-5'-thioadenosine + H(+)</text>
        <dbReference type="Rhea" id="RHEA:36355"/>
        <dbReference type="Rhea" id="RHEA-COMP:10164"/>
        <dbReference type="Rhea" id="RHEA-COMP:10378"/>
        <dbReference type="ChEBI" id="CHEBI:15378"/>
        <dbReference type="ChEBI" id="CHEBI:17509"/>
        <dbReference type="ChEBI" id="CHEBI:59789"/>
        <dbReference type="ChEBI" id="CHEBI:64315"/>
        <dbReference type="ChEBI" id="CHEBI:73550"/>
        <dbReference type="EC" id="2.5.1.114"/>
    </reaction>
</comment>
<organism evidence="9 10">
    <name type="scientific">Bifiguratus adelaidae</name>
    <dbReference type="NCBI Taxonomy" id="1938954"/>
    <lineage>
        <taxon>Eukaryota</taxon>
        <taxon>Fungi</taxon>
        <taxon>Fungi incertae sedis</taxon>
        <taxon>Mucoromycota</taxon>
        <taxon>Mucoromycotina</taxon>
        <taxon>Endogonomycetes</taxon>
        <taxon>Endogonales</taxon>
        <taxon>Endogonales incertae sedis</taxon>
        <taxon>Bifiguratus</taxon>
    </lineage>
</organism>
<protein>
    <recommendedName>
        <fullName evidence="2">tRNA(Phe) (4-demethylwyosine(37)-C(7)) aminocarboxypropyltransferase</fullName>
        <ecNumber evidence="2">2.5.1.114</ecNumber>
    </recommendedName>
</protein>
<comment type="caution">
    <text evidence="9">The sequence shown here is derived from an EMBL/GenBank/DDBJ whole genome shotgun (WGS) entry which is preliminary data.</text>
</comment>
<dbReference type="GO" id="GO:0102522">
    <property type="term" value="F:tRNA 4-demethylwyosine alpha-amino-alpha-carboxypropyltransferase activity"/>
    <property type="evidence" value="ECO:0007669"/>
    <property type="project" value="UniProtKB-EC"/>
</dbReference>
<dbReference type="GO" id="GO:0008175">
    <property type="term" value="F:tRNA methyltransferase activity"/>
    <property type="evidence" value="ECO:0007669"/>
    <property type="project" value="TreeGrafter"/>
</dbReference>
<keyword evidence="3" id="KW-0808">Transferase</keyword>
<dbReference type="GO" id="GO:0030488">
    <property type="term" value="P:tRNA methylation"/>
    <property type="evidence" value="ECO:0007669"/>
    <property type="project" value="TreeGrafter"/>
</dbReference>
<evidence type="ECO:0000256" key="2">
    <source>
        <dbReference type="ARBA" id="ARBA00012265"/>
    </source>
</evidence>
<evidence type="ECO:0000256" key="5">
    <source>
        <dbReference type="ARBA" id="ARBA00022694"/>
    </source>
</evidence>
<comment type="pathway">
    <text evidence="1">tRNA modification; wybutosine-tRNA(Phe) biosynthesis.</text>
</comment>
<keyword evidence="10" id="KW-1185">Reference proteome</keyword>
<keyword evidence="5" id="KW-0819">tRNA processing</keyword>
<dbReference type="InterPro" id="IPR056743">
    <property type="entry name" value="TRM5-TYW2-like_MTfase"/>
</dbReference>
<dbReference type="GO" id="GO:0005737">
    <property type="term" value="C:cytoplasm"/>
    <property type="evidence" value="ECO:0007669"/>
    <property type="project" value="TreeGrafter"/>
</dbReference>
<reference evidence="9 10" key="1">
    <citation type="journal article" date="2017" name="Mycologia">
        <title>Bifiguratus adelaidae, gen. et sp. nov., a new member of Mucoromycotina in endophytic and soil-dwelling habitats.</title>
        <authorList>
            <person name="Torres-Cruz T.J."/>
            <person name="Billingsley Tobias T.L."/>
            <person name="Almatruk M."/>
            <person name="Hesse C."/>
            <person name="Kuske C.R."/>
            <person name="Desiro A."/>
            <person name="Benucci G.M."/>
            <person name="Bonito G."/>
            <person name="Stajich J.E."/>
            <person name="Dunlap C."/>
            <person name="Arnold A.E."/>
            <person name="Porras-Alfaro A."/>
        </authorList>
    </citation>
    <scope>NUCLEOTIDE SEQUENCE [LARGE SCALE GENOMIC DNA]</scope>
    <source>
        <strain evidence="9 10">AZ0501</strain>
    </source>
</reference>
<proteinExistence type="predicted"/>
<feature type="region of interest" description="Disordered" evidence="7">
    <location>
        <begin position="100"/>
        <end position="129"/>
    </location>
</feature>
<dbReference type="AlphaFoldDB" id="A0A261XXA4"/>
<sequence length="531" mass="59997">MVEESLGVFWSLTKNTGMERPNQAMPWAVLAPSNCAKQVKIWLEEHGYRDNKLKISPLARQQYVIEDFDAHATALHAFDYVVIPVLSYCCHSLLASDSGPYDSTTTEHPKDIHAGSLPPSHPVPQNTPLGQATDSNYPLFLLPVIKTSASTKPHNNPMRAFAQLYPTTPFGAHLAWYDVFVGSEEDVGTALFHILPNKWEHYNNFCLFPDDAFKSTTWDRLFETLASHRSTDTSSSSTDLPIQNFFHHLAHTFRVTHLARKINIPKDDVLRRPEIDPLYGDWGPDYTHHLFHFYRQPTHHMVPPVNHDLQTETFWAHTVQNNVHYTWAPLHTMFSAGNISEKLRVAQSPNFRSGVVVDMYAGIGYFTLPYMLHAGASLVHACELNPWSVEGLRRGAELNGLKVRVVQEATREEVDAMGQERIILIHQGDNAKAVYRFENTADHVNLGLIPSSEAAWPGAVKALKPEGGWLHVHVNLGVGEEIAWQAHLLRSLETLLNAKINKKWILDIVHLERVKSFAPKVYHWVADVHAS</sequence>
<gene>
    <name evidence="9" type="ORF">BZG36_04680</name>
</gene>
<dbReference type="EMBL" id="MVBO01000111">
    <property type="protein sequence ID" value="OZJ02999.1"/>
    <property type="molecule type" value="Genomic_DNA"/>
</dbReference>
<name>A0A261XXA4_9FUNG</name>
<feature type="domain" description="SAM-dependent methyltransferase TRM5/TYW2-type" evidence="8">
    <location>
        <begin position="242"/>
        <end position="531"/>
    </location>
</feature>
<dbReference type="SUPFAM" id="SSF53335">
    <property type="entry name" value="S-adenosyl-L-methionine-dependent methyltransferases"/>
    <property type="match status" value="1"/>
</dbReference>
<dbReference type="GO" id="GO:0031591">
    <property type="term" value="P:wybutosine biosynthetic process"/>
    <property type="evidence" value="ECO:0007669"/>
    <property type="project" value="TreeGrafter"/>
</dbReference>
<evidence type="ECO:0000313" key="10">
    <source>
        <dbReference type="Proteomes" id="UP000242875"/>
    </source>
</evidence>
<evidence type="ECO:0000259" key="8">
    <source>
        <dbReference type="PROSITE" id="PS51684"/>
    </source>
</evidence>
<evidence type="ECO:0000256" key="3">
    <source>
        <dbReference type="ARBA" id="ARBA00022679"/>
    </source>
</evidence>